<dbReference type="AlphaFoldDB" id="A0ABD0Y423"/>
<reference evidence="2 3" key="1">
    <citation type="submission" date="2024-07" db="EMBL/GenBank/DDBJ databases">
        <title>Chromosome-level genome assembly of the water stick insect Ranatra chinensis (Heteroptera: Nepidae).</title>
        <authorList>
            <person name="Liu X."/>
        </authorList>
    </citation>
    <scope>NUCLEOTIDE SEQUENCE [LARGE SCALE GENOMIC DNA]</scope>
    <source>
        <strain evidence="2">Cailab_2021Rc</strain>
        <tissue evidence="2">Muscle</tissue>
    </source>
</reference>
<feature type="region of interest" description="Disordered" evidence="1">
    <location>
        <begin position="58"/>
        <end position="105"/>
    </location>
</feature>
<gene>
    <name evidence="2" type="ORF">AAG570_003581</name>
</gene>
<comment type="caution">
    <text evidence="2">The sequence shown here is derived from an EMBL/GenBank/DDBJ whole genome shotgun (WGS) entry which is preliminary data.</text>
</comment>
<organism evidence="2 3">
    <name type="scientific">Ranatra chinensis</name>
    <dbReference type="NCBI Taxonomy" id="642074"/>
    <lineage>
        <taxon>Eukaryota</taxon>
        <taxon>Metazoa</taxon>
        <taxon>Ecdysozoa</taxon>
        <taxon>Arthropoda</taxon>
        <taxon>Hexapoda</taxon>
        <taxon>Insecta</taxon>
        <taxon>Pterygota</taxon>
        <taxon>Neoptera</taxon>
        <taxon>Paraneoptera</taxon>
        <taxon>Hemiptera</taxon>
        <taxon>Heteroptera</taxon>
        <taxon>Panheteroptera</taxon>
        <taxon>Nepomorpha</taxon>
        <taxon>Nepidae</taxon>
        <taxon>Ranatrinae</taxon>
        <taxon>Ranatra</taxon>
    </lineage>
</organism>
<evidence type="ECO:0000313" key="2">
    <source>
        <dbReference type="EMBL" id="KAL1122176.1"/>
    </source>
</evidence>
<dbReference type="EMBL" id="JBFDAA010000014">
    <property type="protein sequence ID" value="KAL1122176.1"/>
    <property type="molecule type" value="Genomic_DNA"/>
</dbReference>
<name>A0ABD0Y423_9HEMI</name>
<evidence type="ECO:0000256" key="1">
    <source>
        <dbReference type="SAM" id="MobiDB-lite"/>
    </source>
</evidence>
<feature type="compositionally biased region" description="Polar residues" evidence="1">
    <location>
        <begin position="13"/>
        <end position="31"/>
    </location>
</feature>
<sequence>MLTRIGGLRENKTTPSKSFLNSLAPRQNSGGSAHGLVVQFGLSAKMLQSLNTLAGKISPGHTAPCVVGQPTDNNANKVMLSNNNNNNSTNNNNNSYGNKPQPADK</sequence>
<evidence type="ECO:0000313" key="3">
    <source>
        <dbReference type="Proteomes" id="UP001558652"/>
    </source>
</evidence>
<feature type="region of interest" description="Disordered" evidence="1">
    <location>
        <begin position="1"/>
        <end position="32"/>
    </location>
</feature>
<accession>A0ABD0Y423</accession>
<keyword evidence="3" id="KW-1185">Reference proteome</keyword>
<protein>
    <submittedName>
        <fullName evidence="2">Uncharacterized protein</fullName>
    </submittedName>
</protein>
<feature type="compositionally biased region" description="Low complexity" evidence="1">
    <location>
        <begin position="73"/>
        <end position="98"/>
    </location>
</feature>
<proteinExistence type="predicted"/>
<dbReference type="Proteomes" id="UP001558652">
    <property type="component" value="Unassembled WGS sequence"/>
</dbReference>